<feature type="signal peptide" evidence="1">
    <location>
        <begin position="1"/>
        <end position="20"/>
    </location>
</feature>
<gene>
    <name evidence="2" type="ORF">HJ01_00009</name>
</gene>
<dbReference type="Proteomes" id="UP000005566">
    <property type="component" value="Unassembled WGS sequence"/>
</dbReference>
<keyword evidence="3" id="KW-1185">Reference proteome</keyword>
<name>H7FLG1_FLAFP</name>
<accession>H7FLG1</accession>
<dbReference type="OrthoDB" id="1363156at2"/>
<comment type="caution">
    <text evidence="2">The sequence shown here is derived from an EMBL/GenBank/DDBJ whole genome shotgun (WGS) entry which is preliminary data.</text>
</comment>
<evidence type="ECO:0000313" key="3">
    <source>
        <dbReference type="Proteomes" id="UP000005566"/>
    </source>
</evidence>
<organism evidence="2 3">
    <name type="scientific">Flavobacterium frigoris (strain PS1)</name>
    <dbReference type="NCBI Taxonomy" id="1086011"/>
    <lineage>
        <taxon>Bacteria</taxon>
        <taxon>Pseudomonadati</taxon>
        <taxon>Bacteroidota</taxon>
        <taxon>Flavobacteriia</taxon>
        <taxon>Flavobacteriales</taxon>
        <taxon>Flavobacteriaceae</taxon>
        <taxon>Flavobacterium</taxon>
    </lineage>
</organism>
<proteinExistence type="predicted"/>
<dbReference type="RefSeq" id="WP_007136186.1">
    <property type="nucleotide sequence ID" value="NZ_AHKF01000004.1"/>
</dbReference>
<reference evidence="2 3" key="1">
    <citation type="journal article" date="2014" name="Acta Crystallogr. D">
        <title>Structure-based characterization and antifreeze properties of a hyperactive ice-binding protein from the Antarctic bacterium Flavobacterium frigoris PS1.</title>
        <authorList>
            <person name="Do H."/>
            <person name="Kim S.J."/>
            <person name="Kim H.J."/>
            <person name="Lee J.H."/>
        </authorList>
    </citation>
    <scope>NUCLEOTIDE SEQUENCE [LARGE SCALE GENOMIC DNA]</scope>
    <source>
        <strain evidence="2 3">PS1</strain>
    </source>
</reference>
<dbReference type="AlphaFoldDB" id="H7FLG1"/>
<feature type="chain" id="PRO_5003609815" evidence="1">
    <location>
        <begin position="21"/>
        <end position="138"/>
    </location>
</feature>
<evidence type="ECO:0000256" key="1">
    <source>
        <dbReference type="SAM" id="SignalP"/>
    </source>
</evidence>
<dbReference type="EMBL" id="AHKF01000004">
    <property type="protein sequence ID" value="EIA10503.1"/>
    <property type="molecule type" value="Genomic_DNA"/>
</dbReference>
<sequence length="138" mass="15706">MIRSITPVSLIVLSLSIAFMTCTNDNKFKNKSHNTVESKNYDQQILPEPNKNHIDSMFDYEINKKRFSKIENNYHVHGTDEDGNKVTGTITMDGKAGIGMLRSYEAKGIEIVGERTSRKALLATDVHGYEYQLKLDDY</sequence>
<evidence type="ECO:0000313" key="2">
    <source>
        <dbReference type="EMBL" id="EIA10503.1"/>
    </source>
</evidence>
<keyword evidence="1" id="KW-0732">Signal</keyword>
<protein>
    <submittedName>
        <fullName evidence="2">Uncharacterized protein</fullName>
    </submittedName>
</protein>
<dbReference type="PATRIC" id="fig|1086011.3.peg.9"/>